<dbReference type="InterPro" id="IPR018159">
    <property type="entry name" value="Spectrin/alpha-actinin"/>
</dbReference>
<feature type="compositionally biased region" description="Basic and acidic residues" evidence="5">
    <location>
        <begin position="3783"/>
        <end position="3802"/>
    </location>
</feature>
<dbReference type="PROSITE" id="PS00020">
    <property type="entry name" value="ACTININ_2"/>
    <property type="match status" value="1"/>
</dbReference>
<feature type="coiled-coil region" evidence="4">
    <location>
        <begin position="2370"/>
        <end position="2467"/>
    </location>
</feature>
<dbReference type="Gene3D" id="3.90.1290.10">
    <property type="entry name" value="Plakin repeat"/>
    <property type="match status" value="5"/>
</dbReference>
<dbReference type="Pfam" id="PF21097">
    <property type="entry name" value="SR_plectin_7"/>
    <property type="match status" value="1"/>
</dbReference>
<feature type="compositionally biased region" description="Basic residues" evidence="5">
    <location>
        <begin position="4326"/>
        <end position="4350"/>
    </location>
</feature>
<feature type="coiled-coil region" evidence="4">
    <location>
        <begin position="455"/>
        <end position="482"/>
    </location>
</feature>
<dbReference type="PROSITE" id="PS00019">
    <property type="entry name" value="ACTININ_1"/>
    <property type="match status" value="1"/>
</dbReference>
<dbReference type="Pfam" id="PF00307">
    <property type="entry name" value="CH"/>
    <property type="match status" value="2"/>
</dbReference>
<dbReference type="InterPro" id="IPR001589">
    <property type="entry name" value="Actinin_actin-bd_CS"/>
</dbReference>
<dbReference type="PANTHER" id="PTHR23169:SF20">
    <property type="entry name" value="PLECTIN"/>
    <property type="match status" value="1"/>
</dbReference>
<feature type="coiled-coil region" evidence="4">
    <location>
        <begin position="2050"/>
        <end position="2094"/>
    </location>
</feature>
<reference evidence="7 8" key="1">
    <citation type="submission" date="2024-02" db="EMBL/GenBank/DDBJ databases">
        <authorList>
            <person name="Daric V."/>
            <person name="Darras S."/>
        </authorList>
    </citation>
    <scope>NUCLEOTIDE SEQUENCE [LARGE SCALE GENOMIC DNA]</scope>
</reference>
<evidence type="ECO:0000313" key="7">
    <source>
        <dbReference type="EMBL" id="CAK8691039.1"/>
    </source>
</evidence>
<evidence type="ECO:0000256" key="5">
    <source>
        <dbReference type="SAM" id="MobiDB-lite"/>
    </source>
</evidence>
<evidence type="ECO:0000259" key="6">
    <source>
        <dbReference type="PROSITE" id="PS50021"/>
    </source>
</evidence>
<feature type="coiled-coil region" evidence="4">
    <location>
        <begin position="1325"/>
        <end position="1366"/>
    </location>
</feature>
<feature type="compositionally biased region" description="Basic and acidic residues" evidence="5">
    <location>
        <begin position="4392"/>
        <end position="4402"/>
    </location>
</feature>
<dbReference type="CDD" id="cd21189">
    <property type="entry name" value="CH_PLEC-like_rpt2"/>
    <property type="match status" value="1"/>
</dbReference>
<feature type="coiled-coil region" evidence="4">
    <location>
        <begin position="3089"/>
        <end position="3145"/>
    </location>
</feature>
<dbReference type="Gene3D" id="1.10.418.10">
    <property type="entry name" value="Calponin-like domain"/>
    <property type="match status" value="2"/>
</dbReference>
<accession>A0ABP0GJN7</accession>
<dbReference type="SUPFAM" id="SSF57997">
    <property type="entry name" value="Tropomyosin"/>
    <property type="match status" value="3"/>
</dbReference>
<feature type="coiled-coil region" evidence="4">
    <location>
        <begin position="1576"/>
        <end position="1620"/>
    </location>
</feature>
<keyword evidence="4" id="KW-0175">Coiled coil</keyword>
<name>A0ABP0GJN7_CLALP</name>
<feature type="coiled-coil region" evidence="4">
    <location>
        <begin position="2531"/>
        <end position="2582"/>
    </location>
</feature>
<feature type="coiled-coil region" evidence="4">
    <location>
        <begin position="2607"/>
        <end position="2661"/>
    </location>
</feature>
<keyword evidence="8" id="KW-1185">Reference proteome</keyword>
<keyword evidence="3" id="KW-0009">Actin-binding</keyword>
<dbReference type="Pfam" id="PF00681">
    <property type="entry name" value="Plectin"/>
    <property type="match status" value="11"/>
</dbReference>
<dbReference type="SUPFAM" id="SSF46966">
    <property type="entry name" value="Spectrin repeat"/>
    <property type="match status" value="7"/>
</dbReference>
<dbReference type="SUPFAM" id="SSF75399">
    <property type="entry name" value="Plakin repeat"/>
    <property type="match status" value="6"/>
</dbReference>
<feature type="coiled-coil region" evidence="4">
    <location>
        <begin position="2840"/>
        <end position="2894"/>
    </location>
</feature>
<feature type="coiled-coil region" evidence="4">
    <location>
        <begin position="1404"/>
        <end position="1442"/>
    </location>
</feature>
<dbReference type="PROSITE" id="PS50021">
    <property type="entry name" value="CH"/>
    <property type="match status" value="2"/>
</dbReference>
<evidence type="ECO:0000256" key="1">
    <source>
        <dbReference type="ARBA" id="ARBA00022553"/>
    </source>
</evidence>
<feature type="domain" description="Calponin-homology (CH)" evidence="6">
    <location>
        <begin position="143"/>
        <end position="249"/>
    </location>
</feature>
<proteinExistence type="predicted"/>
<dbReference type="InterPro" id="IPR036872">
    <property type="entry name" value="CH_dom_sf"/>
</dbReference>
<dbReference type="Pfam" id="PF17902">
    <property type="entry name" value="SH3_10"/>
    <property type="match status" value="1"/>
</dbReference>
<feature type="region of interest" description="Disordered" evidence="5">
    <location>
        <begin position="4323"/>
        <end position="4350"/>
    </location>
</feature>
<feature type="domain" description="Calponin-homology (CH)" evidence="6">
    <location>
        <begin position="28"/>
        <end position="131"/>
    </location>
</feature>
<feature type="coiled-coil region" evidence="4">
    <location>
        <begin position="2754"/>
        <end position="2784"/>
    </location>
</feature>
<evidence type="ECO:0000256" key="4">
    <source>
        <dbReference type="SAM" id="Coils"/>
    </source>
</evidence>
<dbReference type="SUPFAM" id="SSF47576">
    <property type="entry name" value="Calponin-homology domain, CH-domain"/>
    <property type="match status" value="1"/>
</dbReference>
<feature type="coiled-coil region" evidence="4">
    <location>
        <begin position="695"/>
        <end position="758"/>
    </location>
</feature>
<dbReference type="InterPro" id="IPR035915">
    <property type="entry name" value="Plakin_repeat_sf"/>
</dbReference>
<feature type="coiled-coil region" evidence="4">
    <location>
        <begin position="2133"/>
        <end position="2230"/>
    </location>
</feature>
<dbReference type="SMART" id="SM00033">
    <property type="entry name" value="CH"/>
    <property type="match status" value="2"/>
</dbReference>
<evidence type="ECO:0000256" key="3">
    <source>
        <dbReference type="ARBA" id="ARBA00023203"/>
    </source>
</evidence>
<feature type="region of interest" description="Disordered" evidence="5">
    <location>
        <begin position="3772"/>
        <end position="3819"/>
    </location>
</feature>
<dbReference type="EMBL" id="CAWYQH010000119">
    <property type="protein sequence ID" value="CAK8691039.1"/>
    <property type="molecule type" value="Genomic_DNA"/>
</dbReference>
<feature type="coiled-coil region" evidence="4">
    <location>
        <begin position="1659"/>
        <end position="1756"/>
    </location>
</feature>
<dbReference type="Gene3D" id="1.20.58.60">
    <property type="match status" value="13"/>
</dbReference>
<organism evidence="7 8">
    <name type="scientific">Clavelina lepadiformis</name>
    <name type="common">Light-bulb sea squirt</name>
    <name type="synonym">Ascidia lepadiformis</name>
    <dbReference type="NCBI Taxonomy" id="159417"/>
    <lineage>
        <taxon>Eukaryota</taxon>
        <taxon>Metazoa</taxon>
        <taxon>Chordata</taxon>
        <taxon>Tunicata</taxon>
        <taxon>Ascidiacea</taxon>
        <taxon>Aplousobranchia</taxon>
        <taxon>Clavelinidae</taxon>
        <taxon>Clavelina</taxon>
    </lineage>
</organism>
<dbReference type="SMART" id="SM00250">
    <property type="entry name" value="PLEC"/>
    <property type="match status" value="24"/>
</dbReference>
<feature type="region of interest" description="Disordered" evidence="5">
    <location>
        <begin position="4675"/>
        <end position="4694"/>
    </location>
</feature>
<protein>
    <recommendedName>
        <fullName evidence="6">Calponin-homology (CH) domain-containing protein</fullName>
    </recommendedName>
</protein>
<dbReference type="InterPro" id="IPR001715">
    <property type="entry name" value="CH_dom"/>
</dbReference>
<keyword evidence="1" id="KW-0597">Phosphoprotein</keyword>
<dbReference type="CDD" id="cd21188">
    <property type="entry name" value="CH_PLEC-like_rpt1"/>
    <property type="match status" value="1"/>
</dbReference>
<dbReference type="PANTHER" id="PTHR23169">
    <property type="entry name" value="ENVOPLAKIN"/>
    <property type="match status" value="1"/>
</dbReference>
<dbReference type="Gene3D" id="3.30.160.780">
    <property type="match status" value="1"/>
</dbReference>
<dbReference type="SMART" id="SM00150">
    <property type="entry name" value="SPEC"/>
    <property type="match status" value="10"/>
</dbReference>
<gene>
    <name evidence="7" type="ORF">CVLEPA_LOCUS23585</name>
</gene>
<keyword evidence="2" id="KW-0677">Repeat</keyword>
<feature type="compositionally biased region" description="Polar residues" evidence="5">
    <location>
        <begin position="4409"/>
        <end position="4419"/>
    </location>
</feature>
<evidence type="ECO:0000256" key="2">
    <source>
        <dbReference type="ARBA" id="ARBA00022737"/>
    </source>
</evidence>
<dbReference type="InterPro" id="IPR043197">
    <property type="entry name" value="Plakin"/>
</dbReference>
<dbReference type="Gene3D" id="2.30.30.40">
    <property type="entry name" value="SH3 Domains"/>
    <property type="match status" value="1"/>
</dbReference>
<evidence type="ECO:0000313" key="8">
    <source>
        <dbReference type="Proteomes" id="UP001642483"/>
    </source>
</evidence>
<dbReference type="Proteomes" id="UP001642483">
    <property type="component" value="Unassembled WGS sequence"/>
</dbReference>
<comment type="caution">
    <text evidence="7">The sequence shown here is derived from an EMBL/GenBank/DDBJ whole genome shotgun (WGS) entry which is preliminary data.</text>
</comment>
<feature type="coiled-coil region" evidence="4">
    <location>
        <begin position="1198"/>
        <end position="1235"/>
    </location>
</feature>
<sequence>MMASSGSEFSLNDTIEGKIGVARDARDEVQKKTFTKWINKYLAKINRSVDNLYEDLRDGHNLIALLEALSGISLPREKGRMRFHRLQNVQIALDFLKQRKLRLVNIRNDDITDGNPKLTLGLIWTIILHFQVEDINLDGGEDLSARQALLLWAQRNMEGYDGIRVTNFSSSWQDGKAFNVIIHRNRPELIDMNQVMDNNNNVSNLDQAFHIAEKEFGVTRLLDSEDVDVDHPDERSIITYVSSLYDTFPQVPPLPSKVTEEEWLFAWEEYHLLLVTLTQWIQEQIRIMRNRKDIDASESIPEITRLKDELERFKTEDVQQKEADLKSIHPKYQHIEELSEDSRKKYEPPPGHEPGTVVVAWTTLLDAISDREVWIDEKYEKLRFFNELLVKINVATSECRKNLELAVIGIKQIRDGDESSSLPRNVETNLATCDAILENARADAQILKDKNYPKVDTLEKTLEALQEKCDDLKSEYNLTRQLAKQRKFLDSDQYKYLQYCIQWVNEHQNSVELFAFGNDLPGIRNQQKEFASVSHEVNNFDTAVDKCRNENKSKIDPASPEFETYCSLLSVLEKKYALLKKSVSDRSKHFNELYSFVSEATDHLIWMQQREDMALSKNIALCQQPTFNDEAEVFDKDLKDREPSVAATLKKGEGLKEHPAFNVVQSYTTALTNQLSFLQTISSCLQHHGDDLSKQEEFDEACERVHERLENIRQQLLEIDSQVDVIEPSSDVDICDQLQNVDVLLQDYRKAVEELLEQSTTVPCIKERNIPLEDENVLPATSLCEYHGKNLQVVDGEECTLEDNRDINEWKIKTLSEQRGTAPALLFRIPPVSKCNVEQAKLEELAWRDLVKECHKTSVKWNFCQLFMRLQKNQKAILAWTVESYKMIPEDEKDDALKKVKEDVALLNKSSETLEWKKTEQHVSTCNITLELCNKHIQEIELKLNEEKETEEKCVSYTSELNVLLSNLKDVHKVVTIRIITPLPQQKQELKLVVNEHQETINDLCEQKPKYERLSSEVTAFVEDYSTHSSVQSLSSCLDIVVSQWKSTWNVTHLYLEKLKTACVLVDQIDVVEDMISEFESHISMTEQDSGSVTDVDGIMRHQTMLKNIKEAMDTKTPLVSEMTHCNLKLKDSIEPLDDCMENDQSTQTCLEDMNLYGLSSDGDAWTERVDTDIERWNACNKAVMSQLQYLTDMLPEAEKAAAEKLEAETLLAKLSDLLNKIKLLEEQQMSLASEKLPVDEESLANCLENQQNTVKEVESLKPAYDNLQTGVVNFVNNELTRPVECLPQLKEQLLEMQQTWISLWLVCHVQLERIKGFKCTHHEIDAMESTVKNYENNLDEIEAAILKHENDMMQLRVQAANIKNMKSGCDEVDKNFKIMKDNLKSVQSIVSQFSEPLLPCKELEDSNERLIALEERWNEVKKRLERMFEDIDNKLMNLERNAIVSKDAAEIMSALALLGQKVDAVEDSMVDEANSQLPLDVESIKQAEEKHDSFKPLLAEVEMSADDLQKKFDQIKETRTPEVENVEEQFSKFNDRCKFVAVLLDQRKPIYADLRDIIEHLNKDEATIDGFDKKIDEVDEKLKECGNNVDEVKNQVEKLKTLKDECDDVDSSLAELKSKIVATYQVVDGFDDKIKTCKELDACNAKADALDEKWGDVKKRLDRQLSQACDQLTQAERNVAASKDAAGISSELASLQDKVEAIEKAIEEEVNSQRPLDVQSIKNAEAQHNGLKSQLDDARSNADDLQKKFDQIKETKTPEVENVEEQFSKFNDRCKFVAVLLDQRKPIYADLRDIIEHLNKDEATIDGFDKKIDEVDEKLKECGNDVDEVKNQVEILKTLKDECDDVDSSLGEVKGKIVATYQVVDSFDDKIKTCKELGACNAKAVALDEKWGDVKKRLDRERSQACDQLTQAERNIAANKDAAGISSELASLQEKVEAIEKAIEKEVNSQRPLDVQSIKNAEAQHDGLKSQLDDARSNADDLQKKFDQIKETKTPEVENVEEQFSKFNDRCKCVAVLLDQRKPIYADLRDIIEHLNKDEATIDGFDKKIDEVDEKLKECGNDVDEVKNQVEILKILKDECDDVDSSLAELKGKIVATYQVVDGFDDKIKTCKELDACNAKADAQDEKWGDVKKRLDRELTEACDQLTQAERNVAASKDAAGISSELALLQDKVEAIEKAIEEEVNSQRPLDVQSIKNAEAQHDGLKFQLDDARSNADDLQKKFDQIKETKTPEVENVEEQFSKFNDRCKFVAVLLDQRKPIYADLRDIIEHLNKDEATIDGFDKKIDEVDEKLKECGNDVDEVKNQVEILKTLKDECDDVDSSLGEVKGKIAATYQVVDGFDDKIKTCKELDACNAKAVALDEKWGDVKKRLDRELSQARDQLTQAERNVAASKDAAGISSELASLQDKVEAIEKAIEEEVNSQLPLDVQSIKNAEAQHDCLKPQLDDARSNADDLKKRFENIKDTRTPEVEKLEQQFPQFIEHCDFVGILLDQRKDIYVDLRGIVEHINRDESALDDCAKELDTIDQKLEDCGNETDELKYQIEKLKDLKENYDYMDDSLDGLKNNMASTRQLLDDCDDKVKTCKELDACELRFLALEQKWKNLKDRLDRQITDACNQLEVAERNAAVSKNVHDLLSALEQYRNEVNSVEDSILEENNTKLPLDTESISNAKEQHDGLKAPLGKAKAGADDLHKKFEDLKENETSEITELGEKFADFFKHWKFVTTLYEQRQQIYVVLLHIEESYLNSKDLVNKFEKNLDDYSKDADTMEELQHQIEQYETLKTSCVDGDENFVKLKENIKSAEELFAHFDLKVQKCKEVEAYREKTSLLEERWDDLKKRLELKIMESSLKLAKAKKDSAARKDADDLVAALNKLAQDLDEIEEAIKEQSSAPVQTEPEFIQKVENKHEALEPKLSKTRSDGDDLHQKLDELNSDQEAADMPEVVEVEKQFESFDKKLNYVSTLYTERKKVIQLTKDTVDSMSVARNVIRTYATELLIHDIMADNQEDLTQQRDVLQKLDSEIPEHDPKFEELNEKSSSLDSCLHSFEEHGVTYDNTVPVACQDLAERWKDAKYQVKQRLSYVLVGKDKLTELQQAVQEENEKLQDKEILVNTQTPEGVEQDSKTLEDKIKKHEAVEAELLAQYPTVEHLNDLSEEFDAVARNYDKVAFEYDIPELEGLPDYVKPTLEELEERSSERKKIIQIEVITVTKRYDKLKNLISEKIEKYKVDYQIAKQREEDGSTKTTITTTTTTTKKRRNLHDIKFYTYLEKQTSAHDLHNAGIVSDEMAEQLELGILHEDKVEEEIKTFLTGTEPIAGLTIEKAGNLKLSINDAIKHGLIKHGTGLVLLEAQAATGNVIDPKTAEHMSVAEAVRRGIIDMKYRDALERAERAVTGFEDPVTHKILSLYECMKKGYIVESHGIRLLEAQIATGGLIDPRAYHRVPISVAYKRGLFDERMNAILEDPSDDTKGFFDPNTQKNLTYLDLVQKCKVDPETKLLFLEMDLSYDVANKLLKRLDRMDLIQKRSQVDITFNTAFHHEAKLKDIYEAGLVTEQQVKDLESGVLTESDLQGQLKQYLFGGEEPICGVVLEDSGDILSIVEAVNRSILRRGTAIELLEAQAATGNIIDPNTGLKMSVKTAFEKGLIERSQVDTLERAERAVKGYTVPGSKKVYSLFEAMRKGIVVESRGIRLLEAQIATGGLIDPRAHHRVPISVAYKRGLFDERMNAILEDPSDDTKGFFDPNTQKNLSYLELMENCEIKGTSNLRFLIMKPKSKRKHSSKDKSKSRTKEESKTKPEKTKTKSKKKEKSSAQSGPMKRENIKFSTVYQTEVTLEILVKYHIVTEEVAVMIEQGQMDKLELQKNIQKYLRGTTCIAGISRPRTGETLSFLEASIRGLISPALAMEYLEAQAYIGSIINPKTGDRMQVLDAYMSGLLKRNQMKDLQRAEQVVHGRLQSGQSVKSSLQDFMKNEFLTFTQVLRAIDCQIATGGIIDAKNMIRLPTDVAISHNIVSEEMIKNAADSKTFTHPFTNVKKSYSELMEECKLDANTGMYLIPCTTETSQPSKEVTEVDASGRIVKNRREIRFSTTLNRYTSLQQLLEAKIVTEETVVALEENRISEEEVAKSIKQYLVGEHPIAGIIVESTGLKLSILESIQQGIIKRGTGLELLEAQAANGSIIEPRSGQHFHIADAMKHHLLDRTQSDALERALKAVTGYRDPLSKATLSLFQAMEKGYVTQSRGIRLLEAQIATGGLIDPNSSHRVPLSLAFERNIINKKMFGILTDPSDDTKGFFDPNTNENLTYLELLSRCIADPNTGLIYLPLRDKKKSRHSSGSAKHKKKRKTQRSRKVVIIDPESGLELSIQDAYRKGLVDKATAKQLTEQEGEWTEESEIHKDRHDSQSSEEVIPSNTISPSYDSANGSATQNLFKQGKLSSEHLSAKLLLMSTGQYGPIAGVYDVKNGEYLTIKEAEQKRLIDRTSAQRLLEAQIATGGIINPKGKNAARCTTNEAIALGLLDRRVAQRLSMAEKAFKGFPDSRTNRLLSLGEAIKKGTCYYESGSRLLEFQYATGGLVNPVDGGRMTIEKALSNEWVDKKIADRLQDIQRYSKSIVDLKTNLLMTYPEALEKAVVEPVSGLRFLEALPRLDRNIKMSGGVVVQASSLYSSLTSSLASSRAESPVGSQSGSRRGSFDGIDSLIKSLPKY</sequence>
<feature type="region of interest" description="Disordered" evidence="5">
    <location>
        <begin position="4382"/>
        <end position="4419"/>
    </location>
</feature>
<feature type="coiled-coil region" evidence="4">
    <location>
        <begin position="1896"/>
        <end position="1993"/>
    </location>
</feature>
<dbReference type="InterPro" id="IPR041615">
    <property type="entry name" value="Desmoplakin_SH3"/>
</dbReference>
<dbReference type="InterPro" id="IPR001101">
    <property type="entry name" value="Plectin_repeat"/>
</dbReference>